<organism evidence="4 5">
    <name type="scientific">Colwellia echini</name>
    <dbReference type="NCBI Taxonomy" id="1982103"/>
    <lineage>
        <taxon>Bacteria</taxon>
        <taxon>Pseudomonadati</taxon>
        <taxon>Pseudomonadota</taxon>
        <taxon>Gammaproteobacteria</taxon>
        <taxon>Alteromonadales</taxon>
        <taxon>Colwelliaceae</taxon>
        <taxon>Colwellia</taxon>
    </lineage>
</organism>
<dbReference type="CDD" id="cd00118">
    <property type="entry name" value="LysM"/>
    <property type="match status" value="1"/>
</dbReference>
<dbReference type="EMBL" id="PJAI02000001">
    <property type="protein sequence ID" value="TYK67380.1"/>
    <property type="molecule type" value="Genomic_DNA"/>
</dbReference>
<feature type="repeat" description="TPR" evidence="1">
    <location>
        <begin position="81"/>
        <end position="114"/>
    </location>
</feature>
<dbReference type="Gene3D" id="1.25.40.10">
    <property type="entry name" value="Tetratricopeptide repeat domain"/>
    <property type="match status" value="1"/>
</dbReference>
<dbReference type="Pfam" id="PF13432">
    <property type="entry name" value="TPR_16"/>
    <property type="match status" value="1"/>
</dbReference>
<sequence length="547" mass="59967">MNKAIAKYFTPTLLSLVSISVLSGCVTQSFENNEPIIKSQANRDEMAATRISLGLGYLKMGDMPQAKLNLEKAKQFSPKLVQVYTAFAHYYETVGEATLAKESFEQALVLDADSADTLNNYGVFLCRQGQIAEAEVQFLKAIAVPTYLMVSQSYENLSSCYLQNDNFVKAELYLNKAIYHDPNRTALLLQMVRLQYAMGNYTEAKGYLLRFERNTQRFTPDSLSLAYKLYWKLGQRRTANNYASMLVKMYPESWEAKQYLLNELAVISADELAKKYQLTNKHKDTSLSSVSDKRVVKLSPAKSDDTPYTTSVRTSTRKVNTQPATALAQTATATNAVVSTAAQTTKQASMGTGAAVISATAAGAAISTTANPDAENEIPVAPEQQIVKEEPVDMFTKSETVGVSEIVEVSEETNTGSNSTQPVPATRDVALPDAIPAKIIAEPAGTDTLTAEDLAVLKAEQEMAAQAALDKAIFENQINVSSDKVTTETETAKHTVESGENLYNISVKYNVKLDTLLKWNNISQSNKIRTGDKLYVVDPTTVNTINE</sequence>
<dbReference type="RefSeq" id="WP_101343487.1">
    <property type="nucleotide sequence ID" value="NZ_PJAI02000001.1"/>
</dbReference>
<keyword evidence="2" id="KW-0732">Signal</keyword>
<dbReference type="PROSITE" id="PS50005">
    <property type="entry name" value="TPR"/>
    <property type="match status" value="3"/>
</dbReference>
<dbReference type="Pfam" id="PF13181">
    <property type="entry name" value="TPR_8"/>
    <property type="match status" value="1"/>
</dbReference>
<keyword evidence="1" id="KW-0802">TPR repeat</keyword>
<dbReference type="InterPro" id="IPR011990">
    <property type="entry name" value="TPR-like_helical_dom_sf"/>
</dbReference>
<feature type="domain" description="LysM" evidence="3">
    <location>
        <begin position="492"/>
        <end position="536"/>
    </location>
</feature>
<dbReference type="SUPFAM" id="SSF54106">
    <property type="entry name" value="LysM domain"/>
    <property type="match status" value="1"/>
</dbReference>
<reference evidence="4 5" key="1">
    <citation type="submission" date="2019-08" db="EMBL/GenBank/DDBJ databases">
        <title>Microbe sample from Colwellia echini.</title>
        <authorList>
            <person name="Christiansen L."/>
            <person name="Pathiraja D."/>
            <person name="Schultz-Johansen M."/>
            <person name="Choi I.-G."/>
            <person name="Stougaard P."/>
        </authorList>
    </citation>
    <scope>NUCLEOTIDE SEQUENCE [LARGE SCALE GENOMIC DNA]</scope>
    <source>
        <strain evidence="4 5">A3</strain>
    </source>
</reference>
<dbReference type="InterPro" id="IPR036779">
    <property type="entry name" value="LysM_dom_sf"/>
</dbReference>
<dbReference type="PANTHER" id="PTHR12558:SF13">
    <property type="entry name" value="CELL DIVISION CYCLE PROTEIN 27 HOMOLOG"/>
    <property type="match status" value="1"/>
</dbReference>
<feature type="signal peptide" evidence="2">
    <location>
        <begin position="1"/>
        <end position="23"/>
    </location>
</feature>
<dbReference type="Pfam" id="PF01476">
    <property type="entry name" value="LysM"/>
    <property type="match status" value="1"/>
</dbReference>
<evidence type="ECO:0000256" key="2">
    <source>
        <dbReference type="SAM" id="SignalP"/>
    </source>
</evidence>
<name>A0ABY3N1L5_9GAMM</name>
<feature type="repeat" description="TPR" evidence="1">
    <location>
        <begin position="47"/>
        <end position="80"/>
    </location>
</feature>
<evidence type="ECO:0000259" key="3">
    <source>
        <dbReference type="PROSITE" id="PS51782"/>
    </source>
</evidence>
<dbReference type="PROSITE" id="PS51782">
    <property type="entry name" value="LYSM"/>
    <property type="match status" value="1"/>
</dbReference>
<dbReference type="NCBIfam" id="TIGR02521">
    <property type="entry name" value="type_IV_pilW"/>
    <property type="match status" value="1"/>
</dbReference>
<dbReference type="InterPro" id="IPR013360">
    <property type="entry name" value="Pilus_4_PilW"/>
</dbReference>
<dbReference type="PROSITE" id="PS51257">
    <property type="entry name" value="PROKAR_LIPOPROTEIN"/>
    <property type="match status" value="1"/>
</dbReference>
<accession>A0ABY3N1L5</accession>
<evidence type="ECO:0000256" key="1">
    <source>
        <dbReference type="PROSITE-ProRule" id="PRU00339"/>
    </source>
</evidence>
<gene>
    <name evidence="4" type="primary">pilW</name>
    <name evidence="4" type="ORF">CWS31_002320</name>
</gene>
<feature type="chain" id="PRO_5046328661" evidence="2">
    <location>
        <begin position="24"/>
        <end position="547"/>
    </location>
</feature>
<evidence type="ECO:0000313" key="4">
    <source>
        <dbReference type="EMBL" id="TYK67380.1"/>
    </source>
</evidence>
<protein>
    <submittedName>
        <fullName evidence="4">Type IV pilus biogenesis/stability protein PilW</fullName>
    </submittedName>
</protein>
<dbReference type="SUPFAM" id="SSF48452">
    <property type="entry name" value="TPR-like"/>
    <property type="match status" value="1"/>
</dbReference>
<keyword evidence="5" id="KW-1185">Reference proteome</keyword>
<dbReference type="InterPro" id="IPR019734">
    <property type="entry name" value="TPR_rpt"/>
</dbReference>
<dbReference type="Proteomes" id="UP000815846">
    <property type="component" value="Unassembled WGS sequence"/>
</dbReference>
<comment type="caution">
    <text evidence="4">The sequence shown here is derived from an EMBL/GenBank/DDBJ whole genome shotgun (WGS) entry which is preliminary data.</text>
</comment>
<dbReference type="PANTHER" id="PTHR12558">
    <property type="entry name" value="CELL DIVISION CYCLE 16,23,27"/>
    <property type="match status" value="1"/>
</dbReference>
<dbReference type="InterPro" id="IPR018392">
    <property type="entry name" value="LysM"/>
</dbReference>
<dbReference type="Gene3D" id="3.10.350.10">
    <property type="entry name" value="LysM domain"/>
    <property type="match status" value="1"/>
</dbReference>
<feature type="repeat" description="TPR" evidence="1">
    <location>
        <begin position="151"/>
        <end position="184"/>
    </location>
</feature>
<dbReference type="SMART" id="SM00257">
    <property type="entry name" value="LysM"/>
    <property type="match status" value="1"/>
</dbReference>
<evidence type="ECO:0000313" key="5">
    <source>
        <dbReference type="Proteomes" id="UP000815846"/>
    </source>
</evidence>
<dbReference type="SMART" id="SM00028">
    <property type="entry name" value="TPR"/>
    <property type="match status" value="4"/>
</dbReference>
<proteinExistence type="predicted"/>